<evidence type="ECO:0000313" key="2">
    <source>
        <dbReference type="EMBL" id="WOC13337.1"/>
    </source>
</evidence>
<dbReference type="SUPFAM" id="SSF51735">
    <property type="entry name" value="NAD(P)-binding Rossmann-fold domains"/>
    <property type="match status" value="1"/>
</dbReference>
<proteinExistence type="predicted"/>
<sequence>MRVLVTGATGFVAGWIAKTVHDHGHEVRLLARSPGKVADAVPFLGFEPDVVVGDIGDRVAVRRALTGCDAVIHAAAEVALHTVPADDLVRRNVDACRNVLGQAVDLGMDPIVYVSSSGALWDAAEPGLAPDLPVRGGPDAYGQSKAAGERYARELQDAGHPVVIVYPTAVMGPSAHGLFGEAGDAVITLSKTGVVGRTAALTIVDVRDVAELHARVLVAGRGPRRYVAGGHRLGDTDLARCLSEVTGRRIRHWPIPNSVLAWAGRVADRVPAVVPRSLSQLSEAAIGYLVHAPIPDNTTAEDDLGMAFRPAAETLAAVWGEHPSGSPR</sequence>
<dbReference type="GO" id="GO:0005737">
    <property type="term" value="C:cytoplasm"/>
    <property type="evidence" value="ECO:0007669"/>
    <property type="project" value="TreeGrafter"/>
</dbReference>
<dbReference type="AlphaFoldDB" id="A0AA97CWS4"/>
<dbReference type="GO" id="GO:0004029">
    <property type="term" value="F:aldehyde dehydrogenase (NAD+) activity"/>
    <property type="evidence" value="ECO:0007669"/>
    <property type="project" value="TreeGrafter"/>
</dbReference>
<protein>
    <recommendedName>
        <fullName evidence="1">NAD-dependent epimerase/dehydratase domain-containing protein</fullName>
    </recommendedName>
</protein>
<feature type="domain" description="NAD-dependent epimerase/dehydratase" evidence="1">
    <location>
        <begin position="3"/>
        <end position="229"/>
    </location>
</feature>
<dbReference type="PANTHER" id="PTHR48079">
    <property type="entry name" value="PROTEIN YEEZ"/>
    <property type="match status" value="1"/>
</dbReference>
<dbReference type="RefSeq" id="WP_420039167.1">
    <property type="nucleotide sequence ID" value="NZ_CP128986.1"/>
</dbReference>
<dbReference type="InterPro" id="IPR051783">
    <property type="entry name" value="NAD(P)-dependent_oxidoreduct"/>
</dbReference>
<evidence type="ECO:0000259" key="1">
    <source>
        <dbReference type="Pfam" id="PF01370"/>
    </source>
</evidence>
<accession>A0AA97CWS4</accession>
<dbReference type="InterPro" id="IPR001509">
    <property type="entry name" value="Epimerase_deHydtase"/>
</dbReference>
<dbReference type="Pfam" id="PF01370">
    <property type="entry name" value="Epimerase"/>
    <property type="match status" value="1"/>
</dbReference>
<name>A0AA97CWS4_9ACTN</name>
<dbReference type="Gene3D" id="3.40.50.720">
    <property type="entry name" value="NAD(P)-binding Rossmann-like Domain"/>
    <property type="match status" value="1"/>
</dbReference>
<organism evidence="2">
    <name type="scientific">Gordonia sp. MP11Mi</name>
    <dbReference type="NCBI Taxonomy" id="3022769"/>
    <lineage>
        <taxon>Bacteria</taxon>
        <taxon>Bacillati</taxon>
        <taxon>Actinomycetota</taxon>
        <taxon>Actinomycetes</taxon>
        <taxon>Mycobacteriales</taxon>
        <taxon>Gordoniaceae</taxon>
        <taxon>Gordonia</taxon>
    </lineage>
</organism>
<dbReference type="InterPro" id="IPR036291">
    <property type="entry name" value="NAD(P)-bd_dom_sf"/>
</dbReference>
<reference evidence="2" key="1">
    <citation type="submission" date="2023-06" db="EMBL/GenBank/DDBJ databases">
        <title>Gordonia sp. nov. and Pseudochrobactrum sp. nov., two species isolated from the burying beetle Nicrophorus vespilloides.</title>
        <authorList>
            <person name="Poehlein A."/>
            <person name="Guzman J."/>
            <person name="Daniel R."/>
            <person name="Vilcinskas A."/>
        </authorList>
    </citation>
    <scope>NUCLEOTIDE SEQUENCE</scope>
    <source>
        <strain evidence="2">MP11Mi</strain>
    </source>
</reference>
<dbReference type="PANTHER" id="PTHR48079:SF6">
    <property type="entry name" value="NAD(P)-BINDING DOMAIN-CONTAINING PROTEIN-RELATED"/>
    <property type="match status" value="1"/>
</dbReference>
<dbReference type="EMBL" id="CP128986">
    <property type="protein sequence ID" value="WOC13337.1"/>
    <property type="molecule type" value="Genomic_DNA"/>
</dbReference>
<gene>
    <name evidence="2" type="ORF">MP11Mi_24380</name>
</gene>